<dbReference type="GO" id="GO:0097431">
    <property type="term" value="C:mitotic spindle pole"/>
    <property type="evidence" value="ECO:0007669"/>
    <property type="project" value="TreeGrafter"/>
</dbReference>
<feature type="compositionally biased region" description="Polar residues" evidence="12">
    <location>
        <begin position="229"/>
        <end position="239"/>
    </location>
</feature>
<dbReference type="Pfam" id="PF21033">
    <property type="entry name" value="RMD1-3"/>
    <property type="match status" value="1"/>
</dbReference>
<dbReference type="GeneID" id="102811064"/>
<protein>
    <recommendedName>
        <fullName evidence="10">Regulator of microtubule dynamics protein 2</fullName>
    </recommendedName>
    <alternativeName>
        <fullName evidence="11">Protein FAM82A1</fullName>
    </alternativeName>
</protein>
<dbReference type="Gene3D" id="1.25.40.10">
    <property type="entry name" value="Tetratricopeptide repeat domain"/>
    <property type="match status" value="1"/>
</dbReference>
<evidence type="ECO:0000313" key="13">
    <source>
        <dbReference type="Proteomes" id="UP000504623"/>
    </source>
</evidence>
<evidence type="ECO:0000256" key="8">
    <source>
        <dbReference type="ARBA" id="ARBA00023136"/>
    </source>
</evidence>
<dbReference type="GO" id="GO:0008017">
    <property type="term" value="F:microtubule binding"/>
    <property type="evidence" value="ECO:0007669"/>
    <property type="project" value="TreeGrafter"/>
</dbReference>
<evidence type="ECO:0000256" key="10">
    <source>
        <dbReference type="ARBA" id="ARBA00039964"/>
    </source>
</evidence>
<dbReference type="GO" id="GO:0005876">
    <property type="term" value="C:spindle microtubule"/>
    <property type="evidence" value="ECO:0007669"/>
    <property type="project" value="TreeGrafter"/>
</dbReference>
<keyword evidence="8" id="KW-0472">Membrane</keyword>
<dbReference type="PANTHER" id="PTHR16056:SF15">
    <property type="entry name" value="REGULATOR OF MICROTUBULE DYNAMICS PROTEIN 2"/>
    <property type="match status" value="1"/>
</dbReference>
<feature type="region of interest" description="Disordered" evidence="12">
    <location>
        <begin position="229"/>
        <end position="254"/>
    </location>
</feature>
<sequence length="592" mass="67802">MGKCLSCCNMDQNFHLYSSEEQAATDLQYHRASSVSQPNMPPGHLTYCPETHRVTSSKRSSSLYSNPNMSAFLCLSKKRRFLASKFRKSSPSPSKQQSRANFDYQVQLDFNDVNSPANIYGTRAPRFFSAPRLSIISCHQNTFFDAQPTNQKFLSVNEIGIFTKHPRIADSTKYAKFSAAEYKSKGLMDPEIRDTSSIYENIDRDTYYQNTATLISYPVDFSSAFPQNSLASDTEQSDQLSKEPADFHYPRSHRPSQSSAVVVGFSSVYKSACWFTPCQSEITLNSFEDGDIAGSPQDEDRSSAIEMSKTRYITANTDTEEQNFPVPKAFNTHVEKLNLEALLQKADNLRMSESSKMESFELLCDHKEKFKDEIEFIWRLARAYGDMYELSTNAQERKHYANIGKTFGERAITKGPMNGYCHLWFAVLCGYVSEFEGLQNKINYGHRFKEHLDKAIQFLPQEPFLFYLKGRYCYTVSKLSWIEKKMAATLFGKIPSSTTREALDNFLKTEELHPGYSKSNYMYLAKCYIDLDQKEEALKVCNLALPLSSVTKEKHRDQKFGRKLDTEIPVGVKERESTEYSQMEYQTVKATY</sequence>
<dbReference type="SUPFAM" id="SSF48452">
    <property type="entry name" value="TPR-like"/>
    <property type="match status" value="1"/>
</dbReference>
<evidence type="ECO:0000313" key="14">
    <source>
        <dbReference type="RefSeq" id="XP_006839517.1"/>
    </source>
</evidence>
<evidence type="ECO:0000256" key="5">
    <source>
        <dbReference type="ARBA" id="ARBA00022701"/>
    </source>
</evidence>
<dbReference type="GO" id="GO:0005739">
    <property type="term" value="C:mitochondrion"/>
    <property type="evidence" value="ECO:0007669"/>
    <property type="project" value="TreeGrafter"/>
</dbReference>
<dbReference type="OrthoDB" id="512473at2759"/>
<comment type="subcellular location">
    <subcellularLocation>
        <location evidence="2">Cytoplasm</location>
        <location evidence="2">Cytoskeleton</location>
        <location evidence="2">Spindle pole</location>
    </subcellularLocation>
    <subcellularLocation>
        <location evidence="1">Membrane</location>
        <topology evidence="1">Single-pass membrane protein</topology>
    </subcellularLocation>
</comment>
<keyword evidence="6" id="KW-1133">Transmembrane helix</keyword>
<evidence type="ECO:0000256" key="6">
    <source>
        <dbReference type="ARBA" id="ARBA00022989"/>
    </source>
</evidence>
<evidence type="ECO:0000256" key="3">
    <source>
        <dbReference type="ARBA" id="ARBA00011375"/>
    </source>
</evidence>
<evidence type="ECO:0000256" key="12">
    <source>
        <dbReference type="SAM" id="MobiDB-lite"/>
    </source>
</evidence>
<dbReference type="GO" id="GO:0016020">
    <property type="term" value="C:membrane"/>
    <property type="evidence" value="ECO:0007669"/>
    <property type="project" value="UniProtKB-SubCell"/>
</dbReference>
<organism evidence="13 14">
    <name type="scientific">Chrysochloris asiatica</name>
    <name type="common">Cape golden mole</name>
    <dbReference type="NCBI Taxonomy" id="185453"/>
    <lineage>
        <taxon>Eukaryota</taxon>
        <taxon>Metazoa</taxon>
        <taxon>Chordata</taxon>
        <taxon>Craniata</taxon>
        <taxon>Vertebrata</taxon>
        <taxon>Euteleostomi</taxon>
        <taxon>Mammalia</taxon>
        <taxon>Eutheria</taxon>
        <taxon>Afrotheria</taxon>
        <taxon>Chrysochloridae</taxon>
        <taxon>Chrysochlorinae</taxon>
        <taxon>Chrysochloris</taxon>
    </lineage>
</organism>
<dbReference type="InterPro" id="IPR011990">
    <property type="entry name" value="TPR-like_helical_dom_sf"/>
</dbReference>
<keyword evidence="13" id="KW-1185">Reference proteome</keyword>
<gene>
    <name evidence="14" type="primary">LOC102811064</name>
</gene>
<dbReference type="RefSeq" id="XP_006839517.1">
    <property type="nucleotide sequence ID" value="XM_006839454.1"/>
</dbReference>
<feature type="compositionally biased region" description="Basic and acidic residues" evidence="12">
    <location>
        <begin position="240"/>
        <end position="249"/>
    </location>
</feature>
<evidence type="ECO:0000256" key="1">
    <source>
        <dbReference type="ARBA" id="ARBA00004167"/>
    </source>
</evidence>
<comment type="similarity">
    <text evidence="9">Belongs to the RMDN family.</text>
</comment>
<evidence type="ECO:0000256" key="11">
    <source>
        <dbReference type="ARBA" id="ARBA00041609"/>
    </source>
</evidence>
<evidence type="ECO:0000256" key="4">
    <source>
        <dbReference type="ARBA" id="ARBA00022692"/>
    </source>
</evidence>
<keyword evidence="4" id="KW-0812">Transmembrane</keyword>
<evidence type="ECO:0000256" key="7">
    <source>
        <dbReference type="ARBA" id="ARBA00023054"/>
    </source>
</evidence>
<proteinExistence type="inferred from homology"/>
<dbReference type="InterPro" id="IPR049039">
    <property type="entry name" value="RMD1-3_a_helical_rpt"/>
</dbReference>
<evidence type="ECO:0000256" key="2">
    <source>
        <dbReference type="ARBA" id="ARBA00004647"/>
    </source>
</evidence>
<dbReference type="AlphaFoldDB" id="A0A9B0WI28"/>
<accession>A0A9B0WI28</accession>
<keyword evidence="5" id="KW-0493">Microtubule</keyword>
<evidence type="ECO:0000256" key="9">
    <source>
        <dbReference type="ARBA" id="ARBA00038360"/>
    </source>
</evidence>
<comment type="subunit">
    <text evidence="3">Interacts with microtubules.</text>
</comment>
<keyword evidence="7" id="KW-0175">Coiled coil</keyword>
<dbReference type="Proteomes" id="UP000504623">
    <property type="component" value="Unplaced"/>
</dbReference>
<reference evidence="14" key="1">
    <citation type="submission" date="2025-08" db="UniProtKB">
        <authorList>
            <consortium name="RefSeq"/>
        </authorList>
    </citation>
    <scope>IDENTIFICATION</scope>
    <source>
        <tissue evidence="14">Spleen</tissue>
    </source>
</reference>
<dbReference type="PANTHER" id="PTHR16056">
    <property type="entry name" value="REGULATOR OF MICROTUBULE DYNAMICS PROTEIN"/>
    <property type="match status" value="1"/>
</dbReference>
<name>A0A9B0WI28_CHRAS</name>